<reference evidence="11" key="1">
    <citation type="submission" date="2020-11" db="EMBL/GenBank/DDBJ databases">
        <authorList>
            <person name="Tran Van P."/>
        </authorList>
    </citation>
    <scope>NUCLEOTIDE SEQUENCE</scope>
</reference>
<feature type="transmembrane region" description="Helical" evidence="8">
    <location>
        <begin position="322"/>
        <end position="339"/>
    </location>
</feature>
<evidence type="ECO:0000313" key="12">
    <source>
        <dbReference type="Proteomes" id="UP000759131"/>
    </source>
</evidence>
<dbReference type="GO" id="GO:0046983">
    <property type="term" value="F:protein dimerization activity"/>
    <property type="evidence" value="ECO:0007669"/>
    <property type="project" value="InterPro"/>
</dbReference>
<accession>A0A7R9L8A8</accession>
<dbReference type="EMBL" id="CAJPIZ010019166">
    <property type="protein sequence ID" value="CAG2116835.1"/>
    <property type="molecule type" value="Genomic_DNA"/>
</dbReference>
<dbReference type="InterPro" id="IPR049452">
    <property type="entry name" value="Anoctamin_TM"/>
</dbReference>
<dbReference type="EMBL" id="OC873741">
    <property type="protein sequence ID" value="CAD7636935.1"/>
    <property type="molecule type" value="Genomic_DNA"/>
</dbReference>
<evidence type="ECO:0000256" key="3">
    <source>
        <dbReference type="ARBA" id="ARBA00022475"/>
    </source>
</evidence>
<evidence type="ECO:0000259" key="10">
    <source>
        <dbReference type="Pfam" id="PF16178"/>
    </source>
</evidence>
<feature type="domain" description="Anoctamin transmembrane" evidence="9">
    <location>
        <begin position="235"/>
        <end position="369"/>
    </location>
</feature>
<keyword evidence="12" id="KW-1185">Reference proteome</keyword>
<gene>
    <name evidence="11" type="ORF">OSB1V03_LOCUS16790</name>
</gene>
<evidence type="ECO:0000256" key="1">
    <source>
        <dbReference type="ARBA" id="ARBA00004651"/>
    </source>
</evidence>
<dbReference type="InterPro" id="IPR032394">
    <property type="entry name" value="Anoct_dimer"/>
</dbReference>
<keyword evidence="4 8" id="KW-0812">Transmembrane</keyword>
<evidence type="ECO:0000256" key="2">
    <source>
        <dbReference type="ARBA" id="ARBA00009671"/>
    </source>
</evidence>
<evidence type="ECO:0000256" key="8">
    <source>
        <dbReference type="RuleBase" id="RU280814"/>
    </source>
</evidence>
<keyword evidence="6 8" id="KW-0472">Membrane</keyword>
<dbReference type="AlphaFoldDB" id="A0A7R9L8A8"/>
<evidence type="ECO:0000259" key="9">
    <source>
        <dbReference type="Pfam" id="PF04547"/>
    </source>
</evidence>
<evidence type="ECO:0000256" key="7">
    <source>
        <dbReference type="ARBA" id="ARBA00023180"/>
    </source>
</evidence>
<dbReference type="PANTHER" id="PTHR12308:SF83">
    <property type="entry name" value="ANOCTAMIN"/>
    <property type="match status" value="1"/>
</dbReference>
<dbReference type="Pfam" id="PF04547">
    <property type="entry name" value="Anoctamin"/>
    <property type="match status" value="1"/>
</dbReference>
<protein>
    <recommendedName>
        <fullName evidence="8">Anoctamin</fullName>
    </recommendedName>
</protein>
<evidence type="ECO:0000256" key="5">
    <source>
        <dbReference type="ARBA" id="ARBA00022989"/>
    </source>
</evidence>
<keyword evidence="5 8" id="KW-1133">Transmembrane helix</keyword>
<keyword evidence="7" id="KW-0325">Glycoprotein</keyword>
<comment type="similarity">
    <text evidence="2 8">Belongs to the anoctamin family.</text>
</comment>
<dbReference type="GO" id="GO:0005886">
    <property type="term" value="C:plasma membrane"/>
    <property type="evidence" value="ECO:0007669"/>
    <property type="project" value="UniProtKB-SubCell"/>
</dbReference>
<dbReference type="PANTHER" id="PTHR12308">
    <property type="entry name" value="ANOCTAMIN"/>
    <property type="match status" value="1"/>
</dbReference>
<organism evidence="11">
    <name type="scientific">Medioppia subpectinata</name>
    <dbReference type="NCBI Taxonomy" id="1979941"/>
    <lineage>
        <taxon>Eukaryota</taxon>
        <taxon>Metazoa</taxon>
        <taxon>Ecdysozoa</taxon>
        <taxon>Arthropoda</taxon>
        <taxon>Chelicerata</taxon>
        <taxon>Arachnida</taxon>
        <taxon>Acari</taxon>
        <taxon>Acariformes</taxon>
        <taxon>Sarcoptiformes</taxon>
        <taxon>Oribatida</taxon>
        <taxon>Brachypylina</taxon>
        <taxon>Oppioidea</taxon>
        <taxon>Oppiidae</taxon>
        <taxon>Medioppia</taxon>
    </lineage>
</organism>
<sequence length="370" mass="43016">MSCTIIEEIPIGRIVANDNGLLSTITNGVYTNEHQKRIDFVLVFRNKDNEKSGKSTAKERQIFETNLTEEGLILEYADSVGNDEYTYVQIYAPWDLLTRYAEVMKLRMPMKTIRSNMRILFDEEYSADGMAFTAPYTRDKEYLFDIPVTDRERFFTSSQRAQIVEFILKRKSFSANPMDVFSIGINKLLSDDVYLAAYPLHDGKLNEDRDSIRSQLIQEWASLSSLTSRQPLERIVDYFGVKIAIYFAWVGFYTRMLVPASVVGVVCFIYSVATLWQDVPTNQVCAPETDLYMCPICKHNCNYTLLSQSCNYMRGSYLLDNPSTIVFAVFMSLWATFYLEMWKRYSAKITYKWDLSDFDAHEEYPRPEYL</sequence>
<feature type="non-terminal residue" evidence="11">
    <location>
        <position position="370"/>
    </location>
</feature>
<dbReference type="Proteomes" id="UP000759131">
    <property type="component" value="Unassembled WGS sequence"/>
</dbReference>
<name>A0A7R9L8A8_9ACAR</name>
<feature type="transmembrane region" description="Helical" evidence="8">
    <location>
        <begin position="252"/>
        <end position="273"/>
    </location>
</feature>
<comment type="subcellular location">
    <subcellularLocation>
        <location evidence="1">Cell membrane</location>
        <topology evidence="1">Multi-pass membrane protein</topology>
    </subcellularLocation>
    <subcellularLocation>
        <location evidence="8">Membrane</location>
        <topology evidence="8">Multi-pass membrane protein</topology>
    </subcellularLocation>
</comment>
<evidence type="ECO:0000256" key="6">
    <source>
        <dbReference type="ARBA" id="ARBA00023136"/>
    </source>
</evidence>
<dbReference type="GO" id="GO:0005254">
    <property type="term" value="F:chloride channel activity"/>
    <property type="evidence" value="ECO:0007669"/>
    <property type="project" value="TreeGrafter"/>
</dbReference>
<feature type="domain" description="Anoctamin dimerisation" evidence="10">
    <location>
        <begin position="30"/>
        <end position="232"/>
    </location>
</feature>
<dbReference type="OrthoDB" id="296386at2759"/>
<evidence type="ECO:0000313" key="11">
    <source>
        <dbReference type="EMBL" id="CAD7636935.1"/>
    </source>
</evidence>
<proteinExistence type="inferred from homology"/>
<dbReference type="Pfam" id="PF16178">
    <property type="entry name" value="Anoct_dimer"/>
    <property type="match status" value="1"/>
</dbReference>
<evidence type="ECO:0000256" key="4">
    <source>
        <dbReference type="ARBA" id="ARBA00022692"/>
    </source>
</evidence>
<comment type="caution">
    <text evidence="8">Lacks conserved residue(s) required for the propagation of feature annotation.</text>
</comment>
<keyword evidence="3" id="KW-1003">Cell membrane</keyword>
<dbReference type="InterPro" id="IPR007632">
    <property type="entry name" value="Anoctamin"/>
</dbReference>